<protein>
    <submittedName>
        <fullName evidence="6">AraC family transcriptional regulator</fullName>
    </submittedName>
</protein>
<dbReference type="PANTHER" id="PTHR43280">
    <property type="entry name" value="ARAC-FAMILY TRANSCRIPTIONAL REGULATOR"/>
    <property type="match status" value="1"/>
</dbReference>
<dbReference type="Gene3D" id="1.10.10.60">
    <property type="entry name" value="Homeodomain-like"/>
    <property type="match status" value="2"/>
</dbReference>
<dbReference type="InterPro" id="IPR020449">
    <property type="entry name" value="Tscrpt_reg_AraC-type_HTH"/>
</dbReference>
<name>A0A3B0CI65_9BACL</name>
<evidence type="ECO:0000256" key="4">
    <source>
        <dbReference type="SAM" id="MobiDB-lite"/>
    </source>
</evidence>
<dbReference type="SMART" id="SM00342">
    <property type="entry name" value="HTH_ARAC"/>
    <property type="match status" value="1"/>
</dbReference>
<gene>
    <name evidence="6" type="ORF">D7M11_10135</name>
</gene>
<dbReference type="InterPro" id="IPR037923">
    <property type="entry name" value="HTH-like"/>
</dbReference>
<dbReference type="InterPro" id="IPR009057">
    <property type="entry name" value="Homeodomain-like_sf"/>
</dbReference>
<dbReference type="PRINTS" id="PR00032">
    <property type="entry name" value="HTHARAC"/>
</dbReference>
<keyword evidence="7" id="KW-1185">Reference proteome</keyword>
<dbReference type="SUPFAM" id="SSF51215">
    <property type="entry name" value="Regulatory protein AraC"/>
    <property type="match status" value="1"/>
</dbReference>
<feature type="region of interest" description="Disordered" evidence="4">
    <location>
        <begin position="324"/>
        <end position="346"/>
    </location>
</feature>
<dbReference type="GO" id="GO:0043565">
    <property type="term" value="F:sequence-specific DNA binding"/>
    <property type="evidence" value="ECO:0007669"/>
    <property type="project" value="InterPro"/>
</dbReference>
<reference evidence="6 7" key="1">
    <citation type="journal article" date="2007" name="Int. J. Syst. Evol. Microbiol.">
        <title>Paenibacillus ginsengarvi sp. nov., isolated from soil from ginseng cultivation.</title>
        <authorList>
            <person name="Yoon M.H."/>
            <person name="Ten L.N."/>
            <person name="Im W.T."/>
        </authorList>
    </citation>
    <scope>NUCLEOTIDE SEQUENCE [LARGE SCALE GENOMIC DNA]</scope>
    <source>
        <strain evidence="6 7">KCTC 13059</strain>
    </source>
</reference>
<dbReference type="Gene3D" id="2.60.120.10">
    <property type="entry name" value="Jelly Rolls"/>
    <property type="match status" value="1"/>
</dbReference>
<keyword evidence="1" id="KW-0805">Transcription regulation</keyword>
<evidence type="ECO:0000256" key="2">
    <source>
        <dbReference type="ARBA" id="ARBA00023125"/>
    </source>
</evidence>
<evidence type="ECO:0000313" key="6">
    <source>
        <dbReference type="EMBL" id="RKN84882.1"/>
    </source>
</evidence>
<evidence type="ECO:0000256" key="1">
    <source>
        <dbReference type="ARBA" id="ARBA00023015"/>
    </source>
</evidence>
<dbReference type="PANTHER" id="PTHR43280:SF2">
    <property type="entry name" value="HTH-TYPE TRANSCRIPTIONAL REGULATOR EXSA"/>
    <property type="match status" value="1"/>
</dbReference>
<feature type="domain" description="HTH araC/xylS-type" evidence="5">
    <location>
        <begin position="224"/>
        <end position="323"/>
    </location>
</feature>
<dbReference type="PROSITE" id="PS01124">
    <property type="entry name" value="HTH_ARAC_FAMILY_2"/>
    <property type="match status" value="1"/>
</dbReference>
<dbReference type="InterPro" id="IPR014710">
    <property type="entry name" value="RmlC-like_jellyroll"/>
</dbReference>
<accession>A0A3B0CI65</accession>
<dbReference type="SUPFAM" id="SSF46689">
    <property type="entry name" value="Homeodomain-like"/>
    <property type="match status" value="2"/>
</dbReference>
<evidence type="ECO:0000313" key="7">
    <source>
        <dbReference type="Proteomes" id="UP000282311"/>
    </source>
</evidence>
<keyword evidence="2" id="KW-0238">DNA-binding</keyword>
<proteinExistence type="predicted"/>
<dbReference type="Proteomes" id="UP000282311">
    <property type="component" value="Unassembled WGS sequence"/>
</dbReference>
<feature type="compositionally biased region" description="Low complexity" evidence="4">
    <location>
        <begin position="337"/>
        <end position="346"/>
    </location>
</feature>
<dbReference type="AlphaFoldDB" id="A0A3B0CI65"/>
<dbReference type="GO" id="GO:0003700">
    <property type="term" value="F:DNA-binding transcription factor activity"/>
    <property type="evidence" value="ECO:0007669"/>
    <property type="project" value="InterPro"/>
</dbReference>
<feature type="compositionally biased region" description="Basic and acidic residues" evidence="4">
    <location>
        <begin position="324"/>
        <end position="336"/>
    </location>
</feature>
<organism evidence="6 7">
    <name type="scientific">Paenibacillus ginsengarvi</name>
    <dbReference type="NCBI Taxonomy" id="400777"/>
    <lineage>
        <taxon>Bacteria</taxon>
        <taxon>Bacillati</taxon>
        <taxon>Bacillota</taxon>
        <taxon>Bacilli</taxon>
        <taxon>Bacillales</taxon>
        <taxon>Paenibacillaceae</taxon>
        <taxon>Paenibacillus</taxon>
    </lineage>
</organism>
<dbReference type="EMBL" id="RBAH01000006">
    <property type="protein sequence ID" value="RKN84882.1"/>
    <property type="molecule type" value="Genomic_DNA"/>
</dbReference>
<dbReference type="InterPro" id="IPR003313">
    <property type="entry name" value="AraC-bd"/>
</dbReference>
<evidence type="ECO:0000256" key="3">
    <source>
        <dbReference type="ARBA" id="ARBA00023163"/>
    </source>
</evidence>
<sequence>MGGCPYHLTVSGFLAGRPIRKTVSHPIRYGIIGSDRIRTNRMKGELCMSSYSFRLFSDYYYKWNKVSGKAAFHSHPQYEIYYFHEGRCDYLLGDRVIPLQPGDLIIMNGMTRHCPKIGKEKEYVRTMFSFEPHLVQLFGPDLLACKPLKPFEQLRNHHIRLSPAAKVECEEVLARINRFYYSRDMVHRGRLLSAFYDLLMLIYEQCRPEMEVRRKPTDRQLYVQNMIDYIEESYTEDIELERMAYDLHMNRFHLMKVFREVTGMTVFDYLYRRRVNQAKILFYQSDQNTVTDVGYQVGFKHLSHFSRVFKKQVGVTPAEYRKMLQNSERDPERLESESSSPPAMAP</sequence>
<dbReference type="InterPro" id="IPR018060">
    <property type="entry name" value="HTH_AraC"/>
</dbReference>
<dbReference type="Pfam" id="PF02311">
    <property type="entry name" value="AraC_binding"/>
    <property type="match status" value="1"/>
</dbReference>
<evidence type="ECO:0000259" key="5">
    <source>
        <dbReference type="PROSITE" id="PS01124"/>
    </source>
</evidence>
<comment type="caution">
    <text evidence="6">The sequence shown here is derived from an EMBL/GenBank/DDBJ whole genome shotgun (WGS) entry which is preliminary data.</text>
</comment>
<dbReference type="Pfam" id="PF12833">
    <property type="entry name" value="HTH_18"/>
    <property type="match status" value="1"/>
</dbReference>
<keyword evidence="3" id="KW-0804">Transcription</keyword>